<dbReference type="OrthoDB" id="5500101at2"/>
<evidence type="ECO:0000313" key="2">
    <source>
        <dbReference type="EMBL" id="MRG93031.1"/>
    </source>
</evidence>
<dbReference type="EMBL" id="WJIE01000004">
    <property type="protein sequence ID" value="MRG93031.1"/>
    <property type="molecule type" value="Genomic_DNA"/>
</dbReference>
<gene>
    <name evidence="2" type="ORF">GF068_13980</name>
</gene>
<feature type="domain" description="DUF2169" evidence="1">
    <location>
        <begin position="61"/>
        <end position="312"/>
    </location>
</feature>
<evidence type="ECO:0000259" key="1">
    <source>
        <dbReference type="Pfam" id="PF09937"/>
    </source>
</evidence>
<name>A0A6N7PW45_9BACT</name>
<accession>A0A6N7PW45</accession>
<dbReference type="InterPro" id="IPR018683">
    <property type="entry name" value="DUF2169"/>
</dbReference>
<keyword evidence="3" id="KW-1185">Reference proteome</keyword>
<sequence length="333" mass="36505">MFVRNKTQFSPVLSRGSLSDEVDVGAIVVELRLRVVGERLEPMLGSVERVATDPPDTTKIPMWRGTSVTAAGEVFGPSRPPFLRPVTLSVGREIRRIVAFGNRRWEQSVLGDLTATDPAPFDSLPLSFERAFGGSFVLPPGLLPGTDLPHPGGKVQYYLNERGIGFYADEAAAIGGLLPNFELADQLVTRWGDRPVPGCFVPCPELVGLRLRHVHVDLPLANPVDATKSAFQARFASRAFFMVQHHAPGYLVFDALPPGTAIHLQGLGTDAIRFEVPACPARVTLRRGQSRTEVSARVRSVHVDAARQFISCVYGYEFRYNESTAPSWITIES</sequence>
<reference evidence="2 3" key="1">
    <citation type="submission" date="2019-10" db="EMBL/GenBank/DDBJ databases">
        <title>A soil myxobacterium in the family Polyangiaceae.</title>
        <authorList>
            <person name="Li Y."/>
            <person name="Wang J."/>
        </authorList>
    </citation>
    <scope>NUCLEOTIDE SEQUENCE [LARGE SCALE GENOMIC DNA]</scope>
    <source>
        <strain evidence="2 3">DSM 14734</strain>
    </source>
</reference>
<proteinExistence type="predicted"/>
<comment type="caution">
    <text evidence="2">The sequence shown here is derived from an EMBL/GenBank/DDBJ whole genome shotgun (WGS) entry which is preliminary data.</text>
</comment>
<dbReference type="RefSeq" id="WP_153819904.1">
    <property type="nucleotide sequence ID" value="NZ_WJIE01000004.1"/>
</dbReference>
<evidence type="ECO:0000313" key="3">
    <source>
        <dbReference type="Proteomes" id="UP000440224"/>
    </source>
</evidence>
<dbReference type="AlphaFoldDB" id="A0A6N7PW45"/>
<organism evidence="2 3">
    <name type="scientific">Polyangium spumosum</name>
    <dbReference type="NCBI Taxonomy" id="889282"/>
    <lineage>
        <taxon>Bacteria</taxon>
        <taxon>Pseudomonadati</taxon>
        <taxon>Myxococcota</taxon>
        <taxon>Polyangia</taxon>
        <taxon>Polyangiales</taxon>
        <taxon>Polyangiaceae</taxon>
        <taxon>Polyangium</taxon>
    </lineage>
</organism>
<dbReference type="Proteomes" id="UP000440224">
    <property type="component" value="Unassembled WGS sequence"/>
</dbReference>
<dbReference type="Pfam" id="PF09937">
    <property type="entry name" value="DUF2169"/>
    <property type="match status" value="1"/>
</dbReference>
<protein>
    <submittedName>
        <fullName evidence="2">DUF2169 domain-containing protein</fullName>
    </submittedName>
</protein>